<feature type="transmembrane region" description="Helical" evidence="1">
    <location>
        <begin position="113"/>
        <end position="136"/>
    </location>
</feature>
<evidence type="ECO:0000313" key="2">
    <source>
        <dbReference type="EMBL" id="WMT08580.1"/>
    </source>
</evidence>
<evidence type="ECO:0008006" key="4">
    <source>
        <dbReference type="Google" id="ProtNLM"/>
    </source>
</evidence>
<keyword evidence="1" id="KW-0472">Membrane</keyword>
<dbReference type="RefSeq" id="WP_049964317.1">
    <property type="nucleotide sequence ID" value="NZ_CP101873.1"/>
</dbReference>
<protein>
    <recommendedName>
        <fullName evidence="4">DUF2975 domain-containing protein</fullName>
    </recommendedName>
</protein>
<feature type="transmembrane region" description="Helical" evidence="1">
    <location>
        <begin position="40"/>
        <end position="69"/>
    </location>
</feature>
<evidence type="ECO:0000313" key="3">
    <source>
        <dbReference type="Proteomes" id="UP001224926"/>
    </source>
</evidence>
<sequence length="148" mass="15234">MSQPRSRPIAAITALLAVLSFVTAVLYVETIPENPPGDGFAAGLTGLFVLLCVAVGIVTLAEAGLLFLVDRVREPSERSRQLLTTGAVVGSLSVVVLIVPMLIAHVFDVFVPGYGLGIGLLLVPIGILCSGVGALAQLVDEVRAKSGS</sequence>
<dbReference type="EMBL" id="CP101873">
    <property type="protein sequence ID" value="WMT08580.1"/>
    <property type="molecule type" value="Genomic_DNA"/>
</dbReference>
<name>A0AAF0T1W4_9EURY</name>
<dbReference type="AlphaFoldDB" id="A0AAF0T1W4"/>
<feature type="transmembrane region" description="Helical" evidence="1">
    <location>
        <begin position="81"/>
        <end position="107"/>
    </location>
</feature>
<keyword evidence="3" id="KW-1185">Reference proteome</keyword>
<accession>A0AAF0T1W4</accession>
<gene>
    <name evidence="2" type="ORF">NP511_02850</name>
</gene>
<dbReference type="Proteomes" id="UP001224926">
    <property type="component" value="Chromosome"/>
</dbReference>
<reference evidence="2 3" key="1">
    <citation type="submission" date="2022-07" db="EMBL/GenBank/DDBJ databases">
        <title>Two temperate virus in Haloterrigena jeotgali A29.</title>
        <authorList>
            <person name="Deng X."/>
        </authorList>
    </citation>
    <scope>NUCLEOTIDE SEQUENCE [LARGE SCALE GENOMIC DNA]</scope>
    <source>
        <strain evidence="2 3">A29</strain>
    </source>
</reference>
<dbReference type="GeneID" id="84212846"/>
<keyword evidence="1" id="KW-0812">Transmembrane</keyword>
<proteinExistence type="predicted"/>
<evidence type="ECO:0000256" key="1">
    <source>
        <dbReference type="SAM" id="Phobius"/>
    </source>
</evidence>
<dbReference type="GeneID" id="39860536"/>
<keyword evidence="1" id="KW-1133">Transmembrane helix</keyword>
<organism evidence="2 3">
    <name type="scientific">Natrinema thermotolerans</name>
    <dbReference type="NCBI Taxonomy" id="121872"/>
    <lineage>
        <taxon>Archaea</taxon>
        <taxon>Methanobacteriati</taxon>
        <taxon>Methanobacteriota</taxon>
        <taxon>Stenosarchaea group</taxon>
        <taxon>Halobacteria</taxon>
        <taxon>Halobacteriales</taxon>
        <taxon>Natrialbaceae</taxon>
        <taxon>Natrinema</taxon>
    </lineage>
</organism>